<keyword evidence="4" id="KW-1185">Reference proteome</keyword>
<evidence type="ECO:0000313" key="4">
    <source>
        <dbReference type="Proteomes" id="UP000276309"/>
    </source>
</evidence>
<dbReference type="Gene3D" id="3.40.50.720">
    <property type="entry name" value="NAD(P)-binding Rossmann-like Domain"/>
    <property type="match status" value="1"/>
</dbReference>
<dbReference type="SUPFAM" id="SSF55347">
    <property type="entry name" value="Glyceraldehyde-3-phosphate dehydrogenase-like, C-terminal domain"/>
    <property type="match status" value="1"/>
</dbReference>
<dbReference type="GO" id="GO:0000166">
    <property type="term" value="F:nucleotide binding"/>
    <property type="evidence" value="ECO:0007669"/>
    <property type="project" value="InterPro"/>
</dbReference>
<feature type="domain" description="GFO/IDH/MocA-like oxidoreductase" evidence="2">
    <location>
        <begin position="195"/>
        <end position="328"/>
    </location>
</feature>
<dbReference type="InterPro" id="IPR050463">
    <property type="entry name" value="Gfo/Idh/MocA_oxidrdct_glycsds"/>
</dbReference>
<dbReference type="InterPro" id="IPR036291">
    <property type="entry name" value="NAD(P)-bd_dom_sf"/>
</dbReference>
<dbReference type="Pfam" id="PF01408">
    <property type="entry name" value="GFO_IDH_MocA"/>
    <property type="match status" value="1"/>
</dbReference>
<dbReference type="InterPro" id="IPR000683">
    <property type="entry name" value="Gfo/Idh/MocA-like_OxRdtase_N"/>
</dbReference>
<dbReference type="Proteomes" id="UP000276309">
    <property type="component" value="Chromosome"/>
</dbReference>
<dbReference type="PANTHER" id="PTHR43818">
    <property type="entry name" value="BCDNA.GH03377"/>
    <property type="match status" value="1"/>
</dbReference>
<dbReference type="InterPro" id="IPR055170">
    <property type="entry name" value="GFO_IDH_MocA-like_dom"/>
</dbReference>
<dbReference type="EMBL" id="CP032050">
    <property type="protein sequence ID" value="AYN66519.1"/>
    <property type="molecule type" value="Genomic_DNA"/>
</dbReference>
<evidence type="ECO:0000259" key="2">
    <source>
        <dbReference type="Pfam" id="PF22725"/>
    </source>
</evidence>
<feature type="domain" description="Gfo/Idh/MocA-like oxidoreductase N-terminal" evidence="1">
    <location>
        <begin position="48"/>
        <end position="174"/>
    </location>
</feature>
<evidence type="ECO:0000313" key="3">
    <source>
        <dbReference type="EMBL" id="AYN66519.1"/>
    </source>
</evidence>
<dbReference type="Gene3D" id="3.30.360.10">
    <property type="entry name" value="Dihydrodipicolinate Reductase, domain 2"/>
    <property type="match status" value="1"/>
</dbReference>
<dbReference type="RefSeq" id="WP_121847571.1">
    <property type="nucleotide sequence ID" value="NZ_CP032050.1"/>
</dbReference>
<gene>
    <name evidence="3" type="ORF">D1013_03530</name>
</gene>
<protein>
    <submittedName>
        <fullName evidence="3">Gfo/Idh/MocA family oxidoreductase</fullName>
    </submittedName>
</protein>
<dbReference type="Pfam" id="PF22725">
    <property type="entry name" value="GFO_IDH_MocA_C3"/>
    <property type="match status" value="1"/>
</dbReference>
<dbReference type="OrthoDB" id="127583at2"/>
<dbReference type="AlphaFoldDB" id="A0A3G2L2N0"/>
<dbReference type="SUPFAM" id="SSF51735">
    <property type="entry name" value="NAD(P)-binding Rossmann-fold domains"/>
    <property type="match status" value="1"/>
</dbReference>
<dbReference type="PROSITE" id="PS51318">
    <property type="entry name" value="TAT"/>
    <property type="match status" value="1"/>
</dbReference>
<dbReference type="InterPro" id="IPR006311">
    <property type="entry name" value="TAT_signal"/>
</dbReference>
<name>A0A3G2L2N0_9FLAO</name>
<organism evidence="3 4">
    <name type="scientific">Euzebyella marina</name>
    <dbReference type="NCBI Taxonomy" id="1761453"/>
    <lineage>
        <taxon>Bacteria</taxon>
        <taxon>Pseudomonadati</taxon>
        <taxon>Bacteroidota</taxon>
        <taxon>Flavobacteriia</taxon>
        <taxon>Flavobacteriales</taxon>
        <taxon>Flavobacteriaceae</taxon>
        <taxon>Euzebyella</taxon>
    </lineage>
</organism>
<dbReference type="PANTHER" id="PTHR43818:SF5">
    <property type="entry name" value="OXIDOREDUCTASE FAMILY PROTEIN"/>
    <property type="match status" value="1"/>
</dbReference>
<proteinExistence type="predicted"/>
<dbReference type="KEGG" id="emar:D1013_03530"/>
<accession>A0A3G2L2N0</accession>
<reference evidence="3 4" key="1">
    <citation type="submission" date="2018-08" db="EMBL/GenBank/DDBJ databases">
        <title>The reduced genetic potential of extracellular carbohydrate catabolism in Euzebyella marina RN62, a Flavobacteriia bacterium isolated from the hadal water.</title>
        <authorList>
            <person name="Xue C."/>
        </authorList>
    </citation>
    <scope>NUCLEOTIDE SEQUENCE [LARGE SCALE GENOMIC DNA]</scope>
    <source>
        <strain evidence="3 4">RN62</strain>
    </source>
</reference>
<evidence type="ECO:0000259" key="1">
    <source>
        <dbReference type="Pfam" id="PF01408"/>
    </source>
</evidence>
<sequence length="434" mass="48277">MGEKKFNQEKTRREFIKNAGAAAIFSAGSFNLPIGFAKPLSSKAQTQLKVGLVGCGGRGTGAAAQALQADSNVVLWAMADVFEDRLTSSLKLLKETHDQRVQVAKSRQFVGFDAYQDLIESGVDVVLLASPPGFRPKHLSAAIDANKHVFYEKPVAVDAPGVRKVLEAAKMAKEKNLSMVSGFCFRYDLQKKALYQKVLDGAIGDIRSIASTRNGGELWFKDRKPEWTDTEYQVRNWYYQNWLSGDFIVEMFVHSLDMIAWAMGEKMPASATATGGRQWRTDKKYGNIFDHFAIEFNYDNGVKGYCFTRQQEGGSTKNAVEINGSLGNAYYEGTRHEITGKNPWKYDGEVNDMYQSEHDALFKSIREEAGINDGELSANSSLMGIMGRMAAYTGQTITWNDALNSTEILGPESYDWDIKFEGPEIAIPGKTKFK</sequence>